<dbReference type="HOGENOM" id="CLU_698548_0_0_1"/>
<protein>
    <submittedName>
        <fullName evidence="2">Uncharacterized protein</fullName>
    </submittedName>
</protein>
<sequence>MSMASLLDDVESTRSDGQGQAMRTTRGGEVVVTNEVYGKDLHLTARLRSHRQNWAGKCKIRKRCHGNANAKYGGRRQWRMRNVSKHAERREGRRCEMCRTVHMTELFATEIAASCYPMGKYGQLSSHKGLRWCKKPKRYTDLEFSGRSKRGVGWTSSASHSRLLQSWLKCERYGGQPILSERSVCAKMCSRFSFHHHLLPSLHHPTPTRQLQDHIVKMKVTSSLASMLALSMLIAVSVESAPVSKGQLDILVRGLGDAPLIVLGNYQDGNDNQSGNGNQQTSVSNTNVNGDGNSVTSNSDGSTQSQSQNANQSSGSSTGQTSQQQSQQQSQTSNNNQVANSQGAQQQAQQQAQQAQSQSQAQNSNSGQGSSTGQTQSQSQNSVQNALQRRCKEWY</sequence>
<feature type="region of interest" description="Disordered" evidence="1">
    <location>
        <begin position="1"/>
        <end position="26"/>
    </location>
</feature>
<organism evidence="2 3">
    <name type="scientific">Pseudozyma hubeiensis (strain SY62)</name>
    <name type="common">Yeast</name>
    <dbReference type="NCBI Taxonomy" id="1305764"/>
    <lineage>
        <taxon>Eukaryota</taxon>
        <taxon>Fungi</taxon>
        <taxon>Dikarya</taxon>
        <taxon>Basidiomycota</taxon>
        <taxon>Ustilaginomycotina</taxon>
        <taxon>Ustilaginomycetes</taxon>
        <taxon>Ustilaginales</taxon>
        <taxon>Ustilaginaceae</taxon>
        <taxon>Pseudozyma</taxon>
    </lineage>
</organism>
<evidence type="ECO:0000256" key="1">
    <source>
        <dbReference type="SAM" id="MobiDB-lite"/>
    </source>
</evidence>
<accession>R9PI69</accession>
<dbReference type="OrthoDB" id="2556314at2759"/>
<proteinExistence type="predicted"/>
<dbReference type="AlphaFoldDB" id="R9PI69"/>
<feature type="compositionally biased region" description="Low complexity" evidence="1">
    <location>
        <begin position="302"/>
        <end position="386"/>
    </location>
</feature>
<dbReference type="EMBL" id="DF238811">
    <property type="protein sequence ID" value="GAC97785.1"/>
    <property type="molecule type" value="Genomic_DNA"/>
</dbReference>
<feature type="region of interest" description="Disordered" evidence="1">
    <location>
        <begin position="266"/>
        <end position="395"/>
    </location>
</feature>
<dbReference type="GeneID" id="24110651"/>
<dbReference type="Proteomes" id="UP000014071">
    <property type="component" value="Unassembled WGS sequence"/>
</dbReference>
<feature type="compositionally biased region" description="Low complexity" evidence="1">
    <location>
        <begin position="266"/>
        <end position="280"/>
    </location>
</feature>
<keyword evidence="3" id="KW-1185">Reference proteome</keyword>
<reference evidence="3" key="1">
    <citation type="journal article" date="2013" name="Genome Announc.">
        <title>Draft genome sequence of the basidiomycetous yeast-like fungus Pseudozyma hubeiensis SY62, which produces an abundant amount of the biosurfactant mannosylerythritol lipids.</title>
        <authorList>
            <person name="Konishi M."/>
            <person name="Hatada Y."/>
            <person name="Horiuchi J."/>
        </authorList>
    </citation>
    <scope>NUCLEOTIDE SEQUENCE [LARGE SCALE GENOMIC DNA]</scope>
    <source>
        <strain evidence="3">SY62</strain>
    </source>
</reference>
<feature type="compositionally biased region" description="Polar residues" evidence="1">
    <location>
        <begin position="281"/>
        <end position="301"/>
    </location>
</feature>
<evidence type="ECO:0000313" key="2">
    <source>
        <dbReference type="EMBL" id="GAC97785.1"/>
    </source>
</evidence>
<evidence type="ECO:0000313" key="3">
    <source>
        <dbReference type="Proteomes" id="UP000014071"/>
    </source>
</evidence>
<name>R9PI69_PSEHS</name>
<gene>
    <name evidence="2" type="ORF">PHSY_005372</name>
</gene>
<dbReference type="RefSeq" id="XP_012191372.1">
    <property type="nucleotide sequence ID" value="XM_012335982.1"/>
</dbReference>
<dbReference type="STRING" id="1305764.R9PI69"/>